<comment type="caution">
    <text evidence="5">The sequence shown here is derived from an EMBL/GenBank/DDBJ whole genome shotgun (WGS) entry which is preliminary data.</text>
</comment>
<dbReference type="GO" id="GO:0005886">
    <property type="term" value="C:plasma membrane"/>
    <property type="evidence" value="ECO:0007669"/>
    <property type="project" value="UniProtKB-SubCell"/>
</dbReference>
<evidence type="ECO:0000256" key="2">
    <source>
        <dbReference type="ARBA" id="ARBA00007357"/>
    </source>
</evidence>
<keyword evidence="3" id="KW-0472">Membrane</keyword>
<evidence type="ECO:0000259" key="4">
    <source>
        <dbReference type="Pfam" id="PF05649"/>
    </source>
</evidence>
<accession>A0AA39KQG1</accession>
<feature type="transmembrane region" description="Helical" evidence="3">
    <location>
        <begin position="20"/>
        <end position="44"/>
    </location>
</feature>
<dbReference type="PANTHER" id="PTHR11733">
    <property type="entry name" value="ZINC METALLOPROTEASE FAMILY M13 NEPRILYSIN-RELATED"/>
    <property type="match status" value="1"/>
</dbReference>
<evidence type="ECO:0000256" key="3">
    <source>
        <dbReference type="SAM" id="Phobius"/>
    </source>
</evidence>
<evidence type="ECO:0000256" key="1">
    <source>
        <dbReference type="ARBA" id="ARBA00004401"/>
    </source>
</evidence>
<dbReference type="SUPFAM" id="SSF55486">
    <property type="entry name" value="Metalloproteases ('zincins'), catalytic domain"/>
    <property type="match status" value="1"/>
</dbReference>
<dbReference type="PROSITE" id="PS51885">
    <property type="entry name" value="NEPRILYSIN"/>
    <property type="match status" value="1"/>
</dbReference>
<name>A0AA39KQG1_9HYME</name>
<dbReference type="GO" id="GO:0016485">
    <property type="term" value="P:protein processing"/>
    <property type="evidence" value="ECO:0007669"/>
    <property type="project" value="TreeGrafter"/>
</dbReference>
<dbReference type="InterPro" id="IPR008753">
    <property type="entry name" value="Peptidase_M13_N"/>
</dbReference>
<organism evidence="5 6">
    <name type="scientific">Microctonus aethiopoides</name>
    <dbReference type="NCBI Taxonomy" id="144406"/>
    <lineage>
        <taxon>Eukaryota</taxon>
        <taxon>Metazoa</taxon>
        <taxon>Ecdysozoa</taxon>
        <taxon>Arthropoda</taxon>
        <taxon>Hexapoda</taxon>
        <taxon>Insecta</taxon>
        <taxon>Pterygota</taxon>
        <taxon>Neoptera</taxon>
        <taxon>Endopterygota</taxon>
        <taxon>Hymenoptera</taxon>
        <taxon>Apocrita</taxon>
        <taxon>Ichneumonoidea</taxon>
        <taxon>Braconidae</taxon>
        <taxon>Euphorinae</taxon>
        <taxon>Microctonus</taxon>
    </lineage>
</organism>
<keyword evidence="6" id="KW-1185">Reference proteome</keyword>
<gene>
    <name evidence="5" type="ORF">PV328_010422</name>
</gene>
<dbReference type="Proteomes" id="UP001168990">
    <property type="component" value="Unassembled WGS sequence"/>
</dbReference>
<comment type="similarity">
    <text evidence="2">Belongs to the peptidase M13 family.</text>
</comment>
<dbReference type="Pfam" id="PF05649">
    <property type="entry name" value="Peptidase_M13_N"/>
    <property type="match status" value="1"/>
</dbReference>
<dbReference type="EMBL" id="JAQQBS010000004">
    <property type="protein sequence ID" value="KAK0169781.1"/>
    <property type="molecule type" value="Genomic_DNA"/>
</dbReference>
<protein>
    <recommendedName>
        <fullName evidence="4">Peptidase M13 N-terminal domain-containing protein</fullName>
    </recommendedName>
</protein>
<comment type="subcellular location">
    <subcellularLocation>
        <location evidence="1">Cell membrane</location>
        <topology evidence="1">Single-pass type II membrane protein</topology>
    </subcellularLocation>
</comment>
<proteinExistence type="inferred from homology"/>
<sequence length="558" mass="65096">MTEAQLHSKRLSIQKCIRGIIMDSLCFRLATVFYMILITNPILIESTPLANVCLTPACIQAAADILRKMDSSVDPCNNFYKFACGQFLNTTYIAPHQKSMYWYPEVILDSSAKLSLIFQSGITKNDIKPFQQVKQFHRQCMNRTNVIEQDKIILDILNKLGGWPVIKGDEWNSTNIDWIKLPAMLLNAGYSETSNCFLQLTIRHSESNLTNYFIDFSPTDQLRLQQNTSFNDPENVEFYNSLVDYAVGLGADKERAKQELMESIKFEIELTNISLSARDEVEKDESSLDNFMTINEMIKKWPTIDWLTYINEIFSVSPDINKANKNETVIINYPSYMTKLAKLINLTPKRVLVNYALTRIIMKSLEYIDFQDNIIFDKSQLKNDSSAWTVCIVKTVNYLPQLTNALYIQKYIKNKTKIETINMASNIKEEVINVIRQVKWLDEETRNNAMNKIQKMRMKIGYPDIYDNVENITKVFHDFELDGRTHLHNLLSINRFSMINSIRRRRNKVELDNWKYWFTVNTFQAFYFYDNVCSISPLFLQRPFIDVERPAYMNYGAV</sequence>
<dbReference type="Gene3D" id="1.10.1380.10">
    <property type="entry name" value="Neutral endopeptidase , domain2"/>
    <property type="match status" value="1"/>
</dbReference>
<dbReference type="InterPro" id="IPR000718">
    <property type="entry name" value="Peptidase_M13"/>
</dbReference>
<dbReference type="GO" id="GO:0004222">
    <property type="term" value="F:metalloendopeptidase activity"/>
    <property type="evidence" value="ECO:0007669"/>
    <property type="project" value="InterPro"/>
</dbReference>
<evidence type="ECO:0000313" key="5">
    <source>
        <dbReference type="EMBL" id="KAK0169781.1"/>
    </source>
</evidence>
<feature type="domain" description="Peptidase M13 N-terminal" evidence="4">
    <location>
        <begin position="75"/>
        <end position="463"/>
    </location>
</feature>
<reference evidence="5" key="2">
    <citation type="submission" date="2023-03" db="EMBL/GenBank/DDBJ databases">
        <authorList>
            <person name="Inwood S.N."/>
            <person name="Skelly J.G."/>
            <person name="Guhlin J."/>
            <person name="Harrop T.W.R."/>
            <person name="Goldson S.G."/>
            <person name="Dearden P.K."/>
        </authorList>
    </citation>
    <scope>NUCLEOTIDE SEQUENCE</scope>
    <source>
        <strain evidence="5">Irish</strain>
        <tissue evidence="5">Whole body</tissue>
    </source>
</reference>
<keyword evidence="3" id="KW-1133">Transmembrane helix</keyword>
<keyword evidence="3" id="KW-0812">Transmembrane</keyword>
<dbReference type="CDD" id="cd08662">
    <property type="entry name" value="M13"/>
    <property type="match status" value="1"/>
</dbReference>
<evidence type="ECO:0000313" key="6">
    <source>
        <dbReference type="Proteomes" id="UP001168990"/>
    </source>
</evidence>
<dbReference type="AlphaFoldDB" id="A0AA39KQG1"/>
<dbReference type="PANTHER" id="PTHR11733:SF224">
    <property type="entry name" value="NEPRILYSIN-2"/>
    <property type="match status" value="1"/>
</dbReference>
<dbReference type="InterPro" id="IPR042089">
    <property type="entry name" value="Peptidase_M13_dom_2"/>
</dbReference>
<reference evidence="5" key="1">
    <citation type="journal article" date="2023" name="bioRxiv">
        <title>Scaffold-level genome assemblies of two parasitoid biocontrol wasps reveal the parthenogenesis mechanism and an associated novel virus.</title>
        <authorList>
            <person name="Inwood S."/>
            <person name="Skelly J."/>
            <person name="Guhlin J."/>
            <person name="Harrop T."/>
            <person name="Goldson S."/>
            <person name="Dearden P."/>
        </authorList>
    </citation>
    <scope>NUCLEOTIDE SEQUENCE</scope>
    <source>
        <strain evidence="5">Irish</strain>
        <tissue evidence="5">Whole body</tissue>
    </source>
</reference>